<dbReference type="Gene3D" id="1.20.120.530">
    <property type="entry name" value="GntR ligand-binding domain-like"/>
    <property type="match status" value="1"/>
</dbReference>
<proteinExistence type="predicted"/>
<evidence type="ECO:0000256" key="2">
    <source>
        <dbReference type="ARBA" id="ARBA00023125"/>
    </source>
</evidence>
<evidence type="ECO:0000256" key="3">
    <source>
        <dbReference type="ARBA" id="ARBA00023163"/>
    </source>
</evidence>
<dbReference type="Pfam" id="PF07729">
    <property type="entry name" value="FCD"/>
    <property type="match status" value="1"/>
</dbReference>
<dbReference type="SUPFAM" id="SSF48008">
    <property type="entry name" value="GntR ligand-binding domain-like"/>
    <property type="match status" value="1"/>
</dbReference>
<keyword evidence="6" id="KW-1185">Reference proteome</keyword>
<dbReference type="EMBL" id="AWXZ01000031">
    <property type="protein sequence ID" value="ESR24510.1"/>
    <property type="molecule type" value="Genomic_DNA"/>
</dbReference>
<dbReference type="Pfam" id="PF00392">
    <property type="entry name" value="GntR"/>
    <property type="match status" value="1"/>
</dbReference>
<dbReference type="InterPro" id="IPR036390">
    <property type="entry name" value="WH_DNA-bd_sf"/>
</dbReference>
<dbReference type="PROSITE" id="PS50949">
    <property type="entry name" value="HTH_GNTR"/>
    <property type="match status" value="1"/>
</dbReference>
<evidence type="ECO:0000259" key="4">
    <source>
        <dbReference type="PROSITE" id="PS50949"/>
    </source>
</evidence>
<dbReference type="PANTHER" id="PTHR43537">
    <property type="entry name" value="TRANSCRIPTIONAL REGULATOR, GNTR FAMILY"/>
    <property type="match status" value="1"/>
</dbReference>
<accession>V4RMS4</accession>
<dbReference type="GO" id="GO:0003677">
    <property type="term" value="F:DNA binding"/>
    <property type="evidence" value="ECO:0007669"/>
    <property type="project" value="UniProtKB-KW"/>
</dbReference>
<keyword evidence="1" id="KW-0805">Transcription regulation</keyword>
<evidence type="ECO:0000313" key="6">
    <source>
        <dbReference type="Proteomes" id="UP000017819"/>
    </source>
</evidence>
<name>V4RMS4_9HYPH</name>
<comment type="caution">
    <text evidence="5">The sequence shown here is derived from an EMBL/GenBank/DDBJ whole genome shotgun (WGS) entry which is preliminary data.</text>
</comment>
<protein>
    <recommendedName>
        <fullName evidence="4">HTH gntR-type domain-containing protein</fullName>
    </recommendedName>
</protein>
<dbReference type="InterPro" id="IPR036388">
    <property type="entry name" value="WH-like_DNA-bd_sf"/>
</dbReference>
<evidence type="ECO:0000256" key="1">
    <source>
        <dbReference type="ARBA" id="ARBA00023015"/>
    </source>
</evidence>
<dbReference type="Proteomes" id="UP000017819">
    <property type="component" value="Unassembled WGS sequence"/>
</dbReference>
<dbReference type="PATRIC" id="fig|631454.5.peg.2312"/>
<evidence type="ECO:0000313" key="5">
    <source>
        <dbReference type="EMBL" id="ESR24510.1"/>
    </source>
</evidence>
<dbReference type="PRINTS" id="PR00035">
    <property type="entry name" value="HTHGNTR"/>
</dbReference>
<dbReference type="RefSeq" id="WP_023432473.1">
    <property type="nucleotide sequence ID" value="NZ_AWXZ01000031.1"/>
</dbReference>
<dbReference type="SMART" id="SM00895">
    <property type="entry name" value="FCD"/>
    <property type="match status" value="1"/>
</dbReference>
<dbReference type="STRING" id="631454.N177_2344"/>
<dbReference type="OrthoDB" id="7945678at2"/>
<sequence>MARADTSRADLVHERVRTMIREGLLAPGARVREADLADLVGVSRTPVREAISRLVSEGQLVTSGGRGFAVARLDRQQVIELYALREFLEAASARFAAQHASETEIEALRELLEESRTLARDPQRLAVLNKRFHAAIGSAGHNRYGEQALSRLSDHLALVPGTTFEMAGRAEIVHAEHTAILDAIDDRDADRAEAAARVHIRQAGKARLKLLFDRI</sequence>
<keyword evidence="2" id="KW-0238">DNA-binding</keyword>
<dbReference type="AlphaFoldDB" id="V4RMS4"/>
<dbReference type="eggNOG" id="COG1802">
    <property type="taxonomic scope" value="Bacteria"/>
</dbReference>
<organism evidence="5 6">
    <name type="scientific">Lutibaculum baratangense AMV1</name>
    <dbReference type="NCBI Taxonomy" id="631454"/>
    <lineage>
        <taxon>Bacteria</taxon>
        <taxon>Pseudomonadati</taxon>
        <taxon>Pseudomonadota</taxon>
        <taxon>Alphaproteobacteria</taxon>
        <taxon>Hyphomicrobiales</taxon>
        <taxon>Tepidamorphaceae</taxon>
        <taxon>Lutibaculum</taxon>
    </lineage>
</organism>
<keyword evidence="3" id="KW-0804">Transcription</keyword>
<dbReference type="InterPro" id="IPR000524">
    <property type="entry name" value="Tscrpt_reg_HTH_GntR"/>
</dbReference>
<dbReference type="Gene3D" id="1.10.10.10">
    <property type="entry name" value="Winged helix-like DNA-binding domain superfamily/Winged helix DNA-binding domain"/>
    <property type="match status" value="1"/>
</dbReference>
<dbReference type="InterPro" id="IPR008920">
    <property type="entry name" value="TF_FadR/GntR_C"/>
</dbReference>
<gene>
    <name evidence="5" type="ORF">N177_2344</name>
</gene>
<reference evidence="5 6" key="1">
    <citation type="journal article" date="2014" name="Genome Announc.">
        <title>Draft Genome Sequence of Lutibaculum baratangense Strain AMV1T, Isolated from a Mud Volcano in Andamans, India.</title>
        <authorList>
            <person name="Singh A."/>
            <person name="Sreenivas A."/>
            <person name="Sathyanarayana Reddy G."/>
            <person name="Pinnaka A.K."/>
            <person name="Shivaji S."/>
        </authorList>
    </citation>
    <scope>NUCLEOTIDE SEQUENCE [LARGE SCALE GENOMIC DNA]</scope>
    <source>
        <strain evidence="5 6">AMV1</strain>
    </source>
</reference>
<feature type="domain" description="HTH gntR-type" evidence="4">
    <location>
        <begin position="6"/>
        <end position="73"/>
    </location>
</feature>
<dbReference type="SUPFAM" id="SSF46785">
    <property type="entry name" value="Winged helix' DNA-binding domain"/>
    <property type="match status" value="1"/>
</dbReference>
<dbReference type="SMART" id="SM00345">
    <property type="entry name" value="HTH_GNTR"/>
    <property type="match status" value="1"/>
</dbReference>
<dbReference type="InterPro" id="IPR011711">
    <property type="entry name" value="GntR_C"/>
</dbReference>
<dbReference type="PANTHER" id="PTHR43537:SF49">
    <property type="entry name" value="TRANSCRIPTIONAL REGULATORY PROTEIN"/>
    <property type="match status" value="1"/>
</dbReference>
<dbReference type="GO" id="GO:0003700">
    <property type="term" value="F:DNA-binding transcription factor activity"/>
    <property type="evidence" value="ECO:0007669"/>
    <property type="project" value="InterPro"/>
</dbReference>